<evidence type="ECO:0000256" key="4">
    <source>
        <dbReference type="PIRSR" id="PIRSR617939-2"/>
    </source>
</evidence>
<keyword evidence="6" id="KW-1185">Reference proteome</keyword>
<comment type="caution">
    <text evidence="5">The sequence shown here is derived from an EMBL/GenBank/DDBJ whole genome shotgun (WGS) entry which is preliminary data.</text>
</comment>
<dbReference type="AlphaFoldDB" id="A0A507BUY1"/>
<dbReference type="PANTHER" id="PTHR12935:SF0">
    <property type="entry name" value="GAMMA-GLUTAMYLCYCLOTRANSFERASE"/>
    <property type="match status" value="1"/>
</dbReference>
<accession>A0A507BUY1</accession>
<dbReference type="OrthoDB" id="2017317at2759"/>
<evidence type="ECO:0000256" key="3">
    <source>
        <dbReference type="PIRSR" id="PIRSR617939-1"/>
    </source>
</evidence>
<dbReference type="EC" id="4.3.2.9" evidence="1"/>
<dbReference type="InterPro" id="IPR017939">
    <property type="entry name" value="G-Glutamylcylcotransferase"/>
</dbReference>
<keyword evidence="2" id="KW-0456">Lyase</keyword>
<dbReference type="CDD" id="cd06661">
    <property type="entry name" value="GGCT_like"/>
    <property type="match status" value="1"/>
</dbReference>
<dbReference type="PANTHER" id="PTHR12935">
    <property type="entry name" value="GAMMA-GLUTAMYLCYCLOTRANSFERASE"/>
    <property type="match status" value="1"/>
</dbReference>
<feature type="active site" description="Proton acceptor" evidence="3">
    <location>
        <position position="107"/>
    </location>
</feature>
<evidence type="ECO:0000313" key="5">
    <source>
        <dbReference type="EMBL" id="TPX33240.1"/>
    </source>
</evidence>
<reference evidence="5 6" key="1">
    <citation type="journal article" date="2019" name="Sci. Rep.">
        <title>Comparative genomics of chytrid fungi reveal insights into the obligate biotrophic and pathogenic lifestyle of Synchytrium endobioticum.</title>
        <authorList>
            <person name="van de Vossenberg B.T.L.H."/>
            <person name="Warris S."/>
            <person name="Nguyen H.D.T."/>
            <person name="van Gent-Pelzer M.P.E."/>
            <person name="Joly D.L."/>
            <person name="van de Geest H.C."/>
            <person name="Bonants P.J.M."/>
            <person name="Smith D.S."/>
            <person name="Levesque C.A."/>
            <person name="van der Lee T.A.J."/>
        </authorList>
    </citation>
    <scope>NUCLEOTIDE SEQUENCE [LARGE SCALE GENOMIC DNA]</scope>
    <source>
        <strain evidence="5 6">JEL517</strain>
    </source>
</reference>
<dbReference type="Gene3D" id="3.10.490.10">
    <property type="entry name" value="Gamma-glutamyl cyclotransferase-like"/>
    <property type="match status" value="1"/>
</dbReference>
<gene>
    <name evidence="5" type="ORF">SmJEL517_g03866</name>
</gene>
<dbReference type="GO" id="GO:0003839">
    <property type="term" value="F:gamma-glutamylcyclotransferase activity"/>
    <property type="evidence" value="ECO:0007669"/>
    <property type="project" value="UniProtKB-EC"/>
</dbReference>
<dbReference type="RefSeq" id="XP_031024282.1">
    <property type="nucleotide sequence ID" value="XM_031169794.1"/>
</dbReference>
<dbReference type="Proteomes" id="UP000319731">
    <property type="component" value="Unassembled WGS sequence"/>
</dbReference>
<dbReference type="GeneID" id="42005091"/>
<name>A0A507BUY1_9FUNG</name>
<dbReference type="STRING" id="1806994.A0A507BUY1"/>
<protein>
    <recommendedName>
        <fullName evidence="1">gamma-glutamylcyclotransferase</fullName>
        <ecNumber evidence="1">4.3.2.9</ecNumber>
    </recommendedName>
</protein>
<sequence length="243" mass="26912">MDEPFAVMDDEPIWCYIVQYLGYGSNMSPKVLTGRRGIKPTESVAVFAEAYVLVFDMRGAPYVEPGFATVLPHDHPHLAKKLEYYPTCHGVAFKITKQEFKKIQQTEGGGGRKGSGYEAVCIKCVSYDGQKIEAWTLQSYPKNLYTRAADVEHSIAPSARYLALCTDGAALHQVNPDYLNWMKSYPVLLKIGIPESAHVYLQSLSSVIWTVYDGFARHVFGSGVGYKGMKVPKPSATSAKTRA</sequence>
<proteinExistence type="predicted"/>
<organism evidence="5 6">
    <name type="scientific">Synchytrium microbalum</name>
    <dbReference type="NCBI Taxonomy" id="1806994"/>
    <lineage>
        <taxon>Eukaryota</taxon>
        <taxon>Fungi</taxon>
        <taxon>Fungi incertae sedis</taxon>
        <taxon>Chytridiomycota</taxon>
        <taxon>Chytridiomycota incertae sedis</taxon>
        <taxon>Chytridiomycetes</taxon>
        <taxon>Synchytriales</taxon>
        <taxon>Synchytriaceae</taxon>
        <taxon>Synchytrium</taxon>
    </lineage>
</organism>
<dbReference type="InterPro" id="IPR013024">
    <property type="entry name" value="GGCT-like"/>
</dbReference>
<feature type="binding site" evidence="4">
    <location>
        <position position="161"/>
    </location>
    <ligand>
        <name>substrate</name>
    </ligand>
</feature>
<evidence type="ECO:0000313" key="6">
    <source>
        <dbReference type="Proteomes" id="UP000319731"/>
    </source>
</evidence>
<dbReference type="EMBL" id="QEAO01000022">
    <property type="protein sequence ID" value="TPX33240.1"/>
    <property type="molecule type" value="Genomic_DNA"/>
</dbReference>
<feature type="binding site" evidence="4">
    <location>
        <begin position="20"/>
        <end position="25"/>
    </location>
    <ligand>
        <name>substrate</name>
    </ligand>
</feature>
<evidence type="ECO:0000256" key="2">
    <source>
        <dbReference type="ARBA" id="ARBA00023239"/>
    </source>
</evidence>
<evidence type="ECO:0000256" key="1">
    <source>
        <dbReference type="ARBA" id="ARBA00012346"/>
    </source>
</evidence>